<dbReference type="Proteomes" id="UP001208570">
    <property type="component" value="Unassembled WGS sequence"/>
</dbReference>
<dbReference type="AlphaFoldDB" id="A0AAD9IRM1"/>
<protein>
    <submittedName>
        <fullName evidence="1">Uncharacterized protein</fullName>
    </submittedName>
</protein>
<accession>A0AAD9IRM1</accession>
<reference evidence="1" key="1">
    <citation type="journal article" date="2023" name="Mol. Biol. Evol.">
        <title>Third-Generation Sequencing Reveals the Adaptive Role of the Epigenome in Three Deep-Sea Polychaetes.</title>
        <authorList>
            <person name="Perez M."/>
            <person name="Aroh O."/>
            <person name="Sun Y."/>
            <person name="Lan Y."/>
            <person name="Juniper S.K."/>
            <person name="Young C.R."/>
            <person name="Angers B."/>
            <person name="Qian P.Y."/>
        </authorList>
    </citation>
    <scope>NUCLEOTIDE SEQUENCE</scope>
    <source>
        <strain evidence="1">P08H-3</strain>
    </source>
</reference>
<dbReference type="EMBL" id="JAODUP010001703">
    <property type="protein sequence ID" value="KAK2139589.1"/>
    <property type="molecule type" value="Genomic_DNA"/>
</dbReference>
<gene>
    <name evidence="1" type="ORF">LSH36_1703g00036</name>
</gene>
<comment type="caution">
    <text evidence="1">The sequence shown here is derived from an EMBL/GenBank/DDBJ whole genome shotgun (WGS) entry which is preliminary data.</text>
</comment>
<organism evidence="1 2">
    <name type="scientific">Paralvinella palmiformis</name>
    <dbReference type="NCBI Taxonomy" id="53620"/>
    <lineage>
        <taxon>Eukaryota</taxon>
        <taxon>Metazoa</taxon>
        <taxon>Spiralia</taxon>
        <taxon>Lophotrochozoa</taxon>
        <taxon>Annelida</taxon>
        <taxon>Polychaeta</taxon>
        <taxon>Sedentaria</taxon>
        <taxon>Canalipalpata</taxon>
        <taxon>Terebellida</taxon>
        <taxon>Terebelliformia</taxon>
        <taxon>Alvinellidae</taxon>
        <taxon>Paralvinella</taxon>
    </lineage>
</organism>
<evidence type="ECO:0000313" key="1">
    <source>
        <dbReference type="EMBL" id="KAK2139589.1"/>
    </source>
</evidence>
<name>A0AAD9IRM1_9ANNE</name>
<evidence type="ECO:0000313" key="2">
    <source>
        <dbReference type="Proteomes" id="UP001208570"/>
    </source>
</evidence>
<keyword evidence="2" id="KW-1185">Reference proteome</keyword>
<sequence>MVLKGSTSRHCYALTAMLQWRLSVDKMERCSCSVMCIRQDMIILHAHAHHHLSCSNSQAKN</sequence>
<proteinExistence type="predicted"/>